<keyword evidence="4" id="KW-0949">S-adenosyl-L-methionine</keyword>
<dbReference type="PROSITE" id="PS00840">
    <property type="entry name" value="SUMT_2"/>
    <property type="match status" value="1"/>
</dbReference>
<accession>A0A086CFY4</accession>
<dbReference type="PROSITE" id="PS00839">
    <property type="entry name" value="SUMT_1"/>
    <property type="match status" value="1"/>
</dbReference>
<evidence type="ECO:0000256" key="2">
    <source>
        <dbReference type="ARBA" id="ARBA00022603"/>
    </source>
</evidence>
<dbReference type="Pfam" id="PF00590">
    <property type="entry name" value="TP_methylase"/>
    <property type="match status" value="1"/>
</dbReference>
<dbReference type="Gene3D" id="3.30.950.10">
    <property type="entry name" value="Methyltransferase, Cobalt-precorrin-4 Transmethylase, Domain 2"/>
    <property type="match status" value="1"/>
</dbReference>
<dbReference type="Gene3D" id="3.40.1010.10">
    <property type="entry name" value="Cobalt-precorrin-4 Transmethylase, Domain 1"/>
    <property type="match status" value="1"/>
</dbReference>
<dbReference type="AlphaFoldDB" id="A0A086CFY4"/>
<keyword evidence="3 8" id="KW-0808">Transferase</keyword>
<name>A0A086CFY4_9CHRO</name>
<evidence type="ECO:0000259" key="9">
    <source>
        <dbReference type="Pfam" id="PF00590"/>
    </source>
</evidence>
<dbReference type="STRING" id="1527444.ucyna2_01088"/>
<dbReference type="FunFam" id="3.40.1010.10:FF:000001">
    <property type="entry name" value="Siroheme synthase"/>
    <property type="match status" value="1"/>
</dbReference>
<dbReference type="GO" id="GO:0032259">
    <property type="term" value="P:methylation"/>
    <property type="evidence" value="ECO:0007669"/>
    <property type="project" value="UniProtKB-KW"/>
</dbReference>
<dbReference type="PANTHER" id="PTHR45790:SF3">
    <property type="entry name" value="S-ADENOSYL-L-METHIONINE-DEPENDENT UROPORPHYRINOGEN III METHYLTRANSFERASE, CHLOROPLASTIC"/>
    <property type="match status" value="1"/>
</dbReference>
<evidence type="ECO:0000313" key="11">
    <source>
        <dbReference type="Proteomes" id="UP000028922"/>
    </source>
</evidence>
<dbReference type="InterPro" id="IPR006366">
    <property type="entry name" value="CobA/CysG_C"/>
</dbReference>
<dbReference type="EC" id="2.1.1.107" evidence="1"/>
<dbReference type="InterPro" id="IPR003043">
    <property type="entry name" value="Uropor_MeTrfase_CS"/>
</dbReference>
<dbReference type="NCBIfam" id="NF004790">
    <property type="entry name" value="PRK06136.1"/>
    <property type="match status" value="1"/>
</dbReference>
<organism evidence="10 11">
    <name type="scientific">Candidatus Atelocyanobacterium thalassa isolate SIO64986</name>
    <dbReference type="NCBI Taxonomy" id="1527444"/>
    <lineage>
        <taxon>Bacteria</taxon>
        <taxon>Bacillati</taxon>
        <taxon>Cyanobacteriota</taxon>
        <taxon>Cyanophyceae</taxon>
        <taxon>Oscillatoriophycideae</taxon>
        <taxon>Chroococcales</taxon>
        <taxon>Aphanothecaceae</taxon>
        <taxon>Candidatus Atelocyanobacterium</taxon>
        <taxon>Candidatus Atelocyanobacterium thalassae</taxon>
    </lineage>
</organism>
<protein>
    <recommendedName>
        <fullName evidence="1">uroporphyrinogen-III C-methyltransferase</fullName>
        <ecNumber evidence="1">2.1.1.107</ecNumber>
    </recommendedName>
</protein>
<dbReference type="InterPro" id="IPR014777">
    <property type="entry name" value="4pyrrole_Mease_sub1"/>
</dbReference>
<evidence type="ECO:0000256" key="6">
    <source>
        <dbReference type="ARBA" id="ARBA00023444"/>
    </source>
</evidence>
<evidence type="ECO:0000256" key="1">
    <source>
        <dbReference type="ARBA" id="ARBA00012162"/>
    </source>
</evidence>
<dbReference type="NCBIfam" id="TIGR01469">
    <property type="entry name" value="cobA_cysG_Cterm"/>
    <property type="match status" value="1"/>
</dbReference>
<gene>
    <name evidence="10" type="ORF">ucyna2_01088</name>
</gene>
<dbReference type="InterPro" id="IPR050161">
    <property type="entry name" value="Siro_Cobalamin_biosynth"/>
</dbReference>
<evidence type="ECO:0000313" key="10">
    <source>
        <dbReference type="EMBL" id="KFF41098.1"/>
    </source>
</evidence>
<sequence length="254" mass="27450">MKKISKMHINKVYLVGSGPGDPNLMTIKGKNLLEHADVVVYDALISSEILSMINNDAIKINVGKRRGNHSKLQIETTKILIEQAKRYSVVVRLKGGDPFVFGRGGEEMEDLINSGISVEIVPGITSGIAAPAYAGIPITHRRYSSSVTFVTGHEAVGKYRSGVNWSAVANGAETIVIYMGIHNLANIVTQLLLEGLISKTPIALIRWGTLLEQEQLVSTLGLVIEQVKQKGFQAPAIAIVGNVIKLQKTLNSSI</sequence>
<keyword evidence="2 8" id="KW-0489">Methyltransferase</keyword>
<reference evidence="10 11" key="1">
    <citation type="submission" date="2014-08" db="EMBL/GenBank/DDBJ databases">
        <title>Comparative genomics reveals surprising divergence of two closely related strains of uncultivated UCYN-A cyanobacteria.</title>
        <authorList>
            <person name="Bombar D."/>
            <person name="Heller P."/>
            <person name="Sanchez-Baracaldo P."/>
            <person name="Carter B.J."/>
            <person name="Zert J.P."/>
        </authorList>
    </citation>
    <scope>NUCLEOTIDE SEQUENCE [LARGE SCALE GENOMIC DNA]</scope>
</reference>
<evidence type="ECO:0000256" key="5">
    <source>
        <dbReference type="ARBA" id="ARBA00023244"/>
    </source>
</evidence>
<proteinExistence type="inferred from homology"/>
<comment type="similarity">
    <text evidence="8">Belongs to the precorrin methyltransferase family.</text>
</comment>
<evidence type="ECO:0000256" key="4">
    <source>
        <dbReference type="ARBA" id="ARBA00022691"/>
    </source>
</evidence>
<comment type="function">
    <text evidence="7">Catalyzes the two successive C-2 and C-7 methylation reactions involved in the conversion of uroporphyrinogen III to precorrin-2 via the intermediate formation of precorrin-1. It is a step in the biosynthesis of both cobalamin (vitamin B12) and siroheme.</text>
</comment>
<dbReference type="EMBL" id="JPSP01000014">
    <property type="protein sequence ID" value="KFF41098.1"/>
    <property type="molecule type" value="Genomic_DNA"/>
</dbReference>
<dbReference type="eggNOG" id="COG0007">
    <property type="taxonomic scope" value="Bacteria"/>
</dbReference>
<dbReference type="InterPro" id="IPR014776">
    <property type="entry name" value="4pyrrole_Mease_sub2"/>
</dbReference>
<dbReference type="PATRIC" id="fig|1527444.3.peg.1039"/>
<evidence type="ECO:0000256" key="8">
    <source>
        <dbReference type="RuleBase" id="RU003960"/>
    </source>
</evidence>
<comment type="pathway">
    <text evidence="6">Porphyrin-containing compound metabolism.</text>
</comment>
<dbReference type="PANTHER" id="PTHR45790">
    <property type="entry name" value="SIROHEME SYNTHASE-RELATED"/>
    <property type="match status" value="1"/>
</dbReference>
<comment type="caution">
    <text evidence="10">The sequence shown here is derived from an EMBL/GenBank/DDBJ whole genome shotgun (WGS) entry which is preliminary data.</text>
</comment>
<dbReference type="GO" id="GO:0019354">
    <property type="term" value="P:siroheme biosynthetic process"/>
    <property type="evidence" value="ECO:0007669"/>
    <property type="project" value="InterPro"/>
</dbReference>
<dbReference type="InterPro" id="IPR035996">
    <property type="entry name" value="4pyrrol_Methylase_sf"/>
</dbReference>
<evidence type="ECO:0000256" key="7">
    <source>
        <dbReference type="ARBA" id="ARBA00054030"/>
    </source>
</evidence>
<dbReference type="InterPro" id="IPR000878">
    <property type="entry name" value="4pyrrol_Mease"/>
</dbReference>
<feature type="domain" description="Tetrapyrrole methylase" evidence="9">
    <location>
        <begin position="11"/>
        <end position="221"/>
    </location>
</feature>
<dbReference type="SUPFAM" id="SSF53790">
    <property type="entry name" value="Tetrapyrrole methylase"/>
    <property type="match status" value="1"/>
</dbReference>
<dbReference type="CDD" id="cd11642">
    <property type="entry name" value="SUMT"/>
    <property type="match status" value="1"/>
</dbReference>
<dbReference type="Proteomes" id="UP000028922">
    <property type="component" value="Unassembled WGS sequence"/>
</dbReference>
<dbReference type="GO" id="GO:0004851">
    <property type="term" value="F:uroporphyrin-III C-methyltransferase activity"/>
    <property type="evidence" value="ECO:0007669"/>
    <property type="project" value="UniProtKB-EC"/>
</dbReference>
<keyword evidence="5" id="KW-0627">Porphyrin biosynthesis</keyword>
<dbReference type="FunFam" id="3.30.950.10:FF:000001">
    <property type="entry name" value="Siroheme synthase"/>
    <property type="match status" value="1"/>
</dbReference>
<evidence type="ECO:0000256" key="3">
    <source>
        <dbReference type="ARBA" id="ARBA00022679"/>
    </source>
</evidence>